<name>A0A6C0LFK6_9ZZZZ</name>
<dbReference type="EMBL" id="MN740471">
    <property type="protein sequence ID" value="QHU28354.1"/>
    <property type="molecule type" value="Genomic_DNA"/>
</dbReference>
<evidence type="ECO:0000313" key="1">
    <source>
        <dbReference type="EMBL" id="QHU28354.1"/>
    </source>
</evidence>
<proteinExistence type="predicted"/>
<organism evidence="1">
    <name type="scientific">viral metagenome</name>
    <dbReference type="NCBI Taxonomy" id="1070528"/>
    <lineage>
        <taxon>unclassified sequences</taxon>
        <taxon>metagenomes</taxon>
        <taxon>organismal metagenomes</taxon>
    </lineage>
</organism>
<protein>
    <submittedName>
        <fullName evidence="1">Uncharacterized protein</fullName>
    </submittedName>
</protein>
<dbReference type="AlphaFoldDB" id="A0A6C0LFK6"/>
<accession>A0A6C0LFK6</accession>
<reference evidence="1" key="1">
    <citation type="journal article" date="2020" name="Nature">
        <title>Giant virus diversity and host interactions through global metagenomics.</title>
        <authorList>
            <person name="Schulz F."/>
            <person name="Roux S."/>
            <person name="Paez-Espino D."/>
            <person name="Jungbluth S."/>
            <person name="Walsh D.A."/>
            <person name="Denef V.J."/>
            <person name="McMahon K.D."/>
            <person name="Konstantinidis K.T."/>
            <person name="Eloe-Fadrosh E.A."/>
            <person name="Kyrpides N.C."/>
            <person name="Woyke T."/>
        </authorList>
    </citation>
    <scope>NUCLEOTIDE SEQUENCE</scope>
    <source>
        <strain evidence="1">GVMAG-M-3300027770-73</strain>
    </source>
</reference>
<sequence length="91" mass="10739">MKSIFLLIFYAMISTDAIKPKLCVNCQFFTKDFFTDNNFGRCLMFPKEEELDDNFLVTGIKSKKHIEYTYCSIARKFDSKCGKEGKFYEKK</sequence>